<dbReference type="RefSeq" id="WP_061164709.1">
    <property type="nucleotide sequence ID" value="NZ_FCOI02000046.1"/>
</dbReference>
<dbReference type="AlphaFoldDB" id="A0A158DML3"/>
<evidence type="ECO:0000313" key="2">
    <source>
        <dbReference type="Proteomes" id="UP000054624"/>
    </source>
</evidence>
<evidence type="ECO:0000313" key="1">
    <source>
        <dbReference type="EMBL" id="SAK95670.1"/>
    </source>
</evidence>
<dbReference type="OrthoDB" id="9938666at2"/>
<proteinExistence type="predicted"/>
<dbReference type="EMBL" id="FCOI02000046">
    <property type="protein sequence ID" value="SAK95670.1"/>
    <property type="molecule type" value="Genomic_DNA"/>
</dbReference>
<accession>A0A158DML3</accession>
<name>A0A158DML3_9BURK</name>
<dbReference type="STRING" id="1777137.AWB76_07174"/>
<reference evidence="2" key="1">
    <citation type="submission" date="2016-01" db="EMBL/GenBank/DDBJ databases">
        <authorList>
            <person name="Peeters Charlotte."/>
        </authorList>
    </citation>
    <scope>NUCLEOTIDE SEQUENCE [LARGE SCALE GENOMIC DNA]</scope>
</reference>
<protein>
    <submittedName>
        <fullName evidence="1">Uncharacterized protein</fullName>
    </submittedName>
</protein>
<gene>
    <name evidence="1" type="ORF">AWB76_07174</name>
</gene>
<sequence length="66" mass="7425">MTTVKQLKEYLETLPEDTEVSVACQYSGSYYNGTEWRDMDLDQYEGNVEHIAGTEVVPGTLYIGDA</sequence>
<organism evidence="1 2">
    <name type="scientific">Caballeronia temeraria</name>
    <dbReference type="NCBI Taxonomy" id="1777137"/>
    <lineage>
        <taxon>Bacteria</taxon>
        <taxon>Pseudomonadati</taxon>
        <taxon>Pseudomonadota</taxon>
        <taxon>Betaproteobacteria</taxon>
        <taxon>Burkholderiales</taxon>
        <taxon>Burkholderiaceae</taxon>
        <taxon>Caballeronia</taxon>
    </lineage>
</organism>
<keyword evidence="2" id="KW-1185">Reference proteome</keyword>
<dbReference type="Proteomes" id="UP000054624">
    <property type="component" value="Unassembled WGS sequence"/>
</dbReference>